<evidence type="ECO:0000259" key="4">
    <source>
        <dbReference type="SMART" id="SM00656"/>
    </source>
</evidence>
<keyword evidence="2" id="KW-0964">Secreted</keyword>
<dbReference type="PROSITE" id="PS51257">
    <property type="entry name" value="PROKAR_LIPOPROTEIN"/>
    <property type="match status" value="1"/>
</dbReference>
<evidence type="ECO:0000313" key="5">
    <source>
        <dbReference type="EMBL" id="APW40640.1"/>
    </source>
</evidence>
<evidence type="ECO:0000256" key="2">
    <source>
        <dbReference type="RuleBase" id="RU361173"/>
    </source>
</evidence>
<dbReference type="STRING" id="1842727.RD110_11905"/>
<organism evidence="5 6">
    <name type="scientific">Rhodoferax koreensis</name>
    <dbReference type="NCBI Taxonomy" id="1842727"/>
    <lineage>
        <taxon>Bacteria</taxon>
        <taxon>Pseudomonadati</taxon>
        <taxon>Pseudomonadota</taxon>
        <taxon>Betaproteobacteria</taxon>
        <taxon>Burkholderiales</taxon>
        <taxon>Comamonadaceae</taxon>
        <taxon>Rhodoferax</taxon>
    </lineage>
</organism>
<dbReference type="InterPro" id="IPR002022">
    <property type="entry name" value="Pec_lyase"/>
</dbReference>
<keyword evidence="2" id="KW-0624">Polysaccharide degradation</keyword>
<reference evidence="5 6" key="1">
    <citation type="submission" date="2017-01" db="EMBL/GenBank/DDBJ databases">
        <authorList>
            <person name="Mah S.A."/>
            <person name="Swanson W.J."/>
            <person name="Moy G.W."/>
            <person name="Vacquier V.D."/>
        </authorList>
    </citation>
    <scope>NUCLEOTIDE SEQUENCE [LARGE SCALE GENOMIC DNA]</scope>
    <source>
        <strain evidence="5 6">DCY110</strain>
    </source>
</reference>
<protein>
    <recommendedName>
        <fullName evidence="4">Pectate lyase domain-containing protein</fullName>
    </recommendedName>
</protein>
<dbReference type="GO" id="GO:0005576">
    <property type="term" value="C:extracellular region"/>
    <property type="evidence" value="ECO:0007669"/>
    <property type="project" value="UniProtKB-SubCell"/>
</dbReference>
<evidence type="ECO:0000313" key="6">
    <source>
        <dbReference type="Proteomes" id="UP000186609"/>
    </source>
</evidence>
<keyword evidence="6" id="KW-1185">Reference proteome</keyword>
<accession>A0A1P8K3Q5</accession>
<dbReference type="GO" id="GO:0030570">
    <property type="term" value="F:pectate lyase activity"/>
    <property type="evidence" value="ECO:0007669"/>
    <property type="project" value="InterPro"/>
</dbReference>
<feature type="domain" description="Pectate lyase" evidence="4">
    <location>
        <begin position="136"/>
        <end position="370"/>
    </location>
</feature>
<dbReference type="PANTHER" id="PTHR31683:SF18">
    <property type="entry name" value="PECTATE LYASE 21-RELATED"/>
    <property type="match status" value="1"/>
</dbReference>
<evidence type="ECO:0000256" key="1">
    <source>
        <dbReference type="ARBA" id="ARBA00023239"/>
    </source>
</evidence>
<dbReference type="GO" id="GO:0000272">
    <property type="term" value="P:polysaccharide catabolic process"/>
    <property type="evidence" value="ECO:0007669"/>
    <property type="project" value="UniProtKB-KW"/>
</dbReference>
<dbReference type="PANTHER" id="PTHR31683">
    <property type="entry name" value="PECTATE LYASE 18-RELATED"/>
    <property type="match status" value="1"/>
</dbReference>
<dbReference type="InterPro" id="IPR011050">
    <property type="entry name" value="Pectin_lyase_fold/virulence"/>
</dbReference>
<keyword evidence="3" id="KW-0732">Signal</keyword>
<dbReference type="AlphaFoldDB" id="A0A1P8K3Q5"/>
<name>A0A1P8K3Q5_9BURK</name>
<feature type="signal peptide" evidence="3">
    <location>
        <begin position="1"/>
        <end position="22"/>
    </location>
</feature>
<dbReference type="EMBL" id="CP019236">
    <property type="protein sequence ID" value="APW40640.1"/>
    <property type="molecule type" value="Genomic_DNA"/>
</dbReference>
<sequence length="444" mass="47916">MNTRFSRRTACLAAITCVVALAGCAAGGPGGGQAGGIDPARQALVSKDGWAADGTGTTGGARARPDRVFDVRNRAELVAALGRADGDAASEPRIVRVHGAIDLSVDDANRSIGFEAFRDPAFSWDAYFQAYDPATWGRQPPAGPLEDARLRSARNQAARVVVTVPSNTTLIGVGADASIVNGMLLLSKVENIIIRNLRFADAFDHFPAWDPKDNAGGEWNSEYDNVSLRGARHVWIDHCSFGDGTRPDNTAQTAFGRPMQHHDGLLDITLQSSFVTVSYNHFKEHDKTSLVGSSDGQTDDEGQLKVSFHHNLWEYTKERSPRVRYGQVHLYNNLYVVRTAQPYAHGYSIGIGFRSRIFSENNAWETPPGVGTKALTKLWKGSAFRDRGSLLNGQPVDLLAGLRDANPGVSVDGEVGWTPWLHGVVEPTGEVARSVRASAGAGRL</sequence>
<comment type="subcellular location">
    <subcellularLocation>
        <location evidence="2">Secreted</location>
    </subcellularLocation>
</comment>
<dbReference type="Pfam" id="PF00544">
    <property type="entry name" value="Pectate_lyase_4"/>
    <property type="match status" value="1"/>
</dbReference>
<feature type="chain" id="PRO_5013088785" description="Pectate lyase domain-containing protein" evidence="3">
    <location>
        <begin position="23"/>
        <end position="444"/>
    </location>
</feature>
<dbReference type="KEGG" id="rhy:RD110_11905"/>
<keyword evidence="1 2" id="KW-0456">Lyase</keyword>
<dbReference type="SMART" id="SM00656">
    <property type="entry name" value="Amb_all"/>
    <property type="match status" value="1"/>
</dbReference>
<dbReference type="SUPFAM" id="SSF51126">
    <property type="entry name" value="Pectin lyase-like"/>
    <property type="match status" value="1"/>
</dbReference>
<comment type="similarity">
    <text evidence="2">Belongs to the polysaccharide lyase 1 family.</text>
</comment>
<gene>
    <name evidence="5" type="ORF">RD110_11905</name>
</gene>
<proteinExistence type="inferred from homology"/>
<dbReference type="RefSeq" id="WP_076204839.1">
    <property type="nucleotide sequence ID" value="NZ_CP019236.1"/>
</dbReference>
<keyword evidence="2" id="KW-0119">Carbohydrate metabolism</keyword>
<dbReference type="Proteomes" id="UP000186609">
    <property type="component" value="Chromosome"/>
</dbReference>
<dbReference type="InterPro" id="IPR012334">
    <property type="entry name" value="Pectin_lyas_fold"/>
</dbReference>
<dbReference type="Gene3D" id="2.160.20.10">
    <property type="entry name" value="Single-stranded right-handed beta-helix, Pectin lyase-like"/>
    <property type="match status" value="1"/>
</dbReference>
<evidence type="ECO:0000256" key="3">
    <source>
        <dbReference type="SAM" id="SignalP"/>
    </source>
</evidence>
<dbReference type="InterPro" id="IPR045032">
    <property type="entry name" value="PEL"/>
</dbReference>